<gene>
    <name evidence="4" type="ORF">SAMN04489835_2338</name>
</gene>
<organism evidence="4 5">
    <name type="scientific">Mycolicibacterium rutilum</name>
    <name type="common">Mycobacterium rutilum</name>
    <dbReference type="NCBI Taxonomy" id="370526"/>
    <lineage>
        <taxon>Bacteria</taxon>
        <taxon>Bacillati</taxon>
        <taxon>Actinomycetota</taxon>
        <taxon>Actinomycetes</taxon>
        <taxon>Mycobacteriales</taxon>
        <taxon>Mycobacteriaceae</taxon>
        <taxon>Mycolicibacterium</taxon>
    </lineage>
</organism>
<dbReference type="Gene3D" id="1.10.10.10">
    <property type="entry name" value="Winged helix-like DNA-binding domain superfamily/Winged helix DNA-binding domain"/>
    <property type="match status" value="1"/>
</dbReference>
<dbReference type="InterPro" id="IPR016032">
    <property type="entry name" value="Sig_transdc_resp-reg_C-effctor"/>
</dbReference>
<dbReference type="PANTHER" id="PTHR16305">
    <property type="entry name" value="TESTICULAR SOLUBLE ADENYLYL CYCLASE"/>
    <property type="match status" value="1"/>
</dbReference>
<reference evidence="5" key="1">
    <citation type="submission" date="2016-10" db="EMBL/GenBank/DDBJ databases">
        <authorList>
            <person name="Varghese N."/>
            <person name="Submissions S."/>
        </authorList>
    </citation>
    <scope>NUCLEOTIDE SEQUENCE [LARGE SCALE GENOMIC DNA]</scope>
    <source>
        <strain evidence="5">DSM 45405</strain>
    </source>
</reference>
<dbReference type="PROSITE" id="PS50043">
    <property type="entry name" value="HTH_LUXR_2"/>
    <property type="match status" value="1"/>
</dbReference>
<dbReference type="GO" id="GO:0003677">
    <property type="term" value="F:DNA binding"/>
    <property type="evidence" value="ECO:0007669"/>
    <property type="project" value="InterPro"/>
</dbReference>
<dbReference type="CDD" id="cd06170">
    <property type="entry name" value="LuxR_C_like"/>
    <property type="match status" value="1"/>
</dbReference>
<evidence type="ECO:0000259" key="3">
    <source>
        <dbReference type="PROSITE" id="PS50043"/>
    </source>
</evidence>
<evidence type="ECO:0000313" key="4">
    <source>
        <dbReference type="EMBL" id="SEH63904.1"/>
    </source>
</evidence>
<dbReference type="GO" id="GO:0005524">
    <property type="term" value="F:ATP binding"/>
    <property type="evidence" value="ECO:0007669"/>
    <property type="project" value="UniProtKB-KW"/>
</dbReference>
<dbReference type="InterPro" id="IPR027417">
    <property type="entry name" value="P-loop_NTPase"/>
</dbReference>
<accession>A0A1H6JTL2</accession>
<keyword evidence="5" id="KW-1185">Reference proteome</keyword>
<dbReference type="Pfam" id="PF13191">
    <property type="entry name" value="AAA_16"/>
    <property type="match status" value="1"/>
</dbReference>
<dbReference type="AlphaFoldDB" id="A0A1H6JTL2"/>
<dbReference type="SUPFAM" id="SSF46894">
    <property type="entry name" value="C-terminal effector domain of the bipartite response regulators"/>
    <property type="match status" value="1"/>
</dbReference>
<evidence type="ECO:0000256" key="2">
    <source>
        <dbReference type="ARBA" id="ARBA00022840"/>
    </source>
</evidence>
<dbReference type="Gene3D" id="3.40.50.300">
    <property type="entry name" value="P-loop containing nucleotide triphosphate hydrolases"/>
    <property type="match status" value="1"/>
</dbReference>
<dbReference type="InterPro" id="IPR041664">
    <property type="entry name" value="AAA_16"/>
</dbReference>
<protein>
    <submittedName>
        <fullName evidence="4">Regulatory protein, luxR family</fullName>
    </submittedName>
</protein>
<dbReference type="SMART" id="SM00421">
    <property type="entry name" value="HTH_LUXR"/>
    <property type="match status" value="1"/>
</dbReference>
<evidence type="ECO:0000256" key="1">
    <source>
        <dbReference type="ARBA" id="ARBA00022741"/>
    </source>
</evidence>
<dbReference type="GO" id="GO:0006355">
    <property type="term" value="P:regulation of DNA-templated transcription"/>
    <property type="evidence" value="ECO:0007669"/>
    <property type="project" value="InterPro"/>
</dbReference>
<keyword evidence="1" id="KW-0547">Nucleotide-binding</keyword>
<dbReference type="InterPro" id="IPR000792">
    <property type="entry name" value="Tscrpt_reg_LuxR_C"/>
</dbReference>
<dbReference type="Pfam" id="PF00196">
    <property type="entry name" value="GerE"/>
    <property type="match status" value="1"/>
</dbReference>
<dbReference type="Proteomes" id="UP000182915">
    <property type="component" value="Chromosome I"/>
</dbReference>
<dbReference type="EMBL" id="LT629971">
    <property type="protein sequence ID" value="SEH63904.1"/>
    <property type="molecule type" value="Genomic_DNA"/>
</dbReference>
<proteinExistence type="predicted"/>
<dbReference type="GO" id="GO:0005737">
    <property type="term" value="C:cytoplasm"/>
    <property type="evidence" value="ECO:0007669"/>
    <property type="project" value="TreeGrafter"/>
</dbReference>
<sequence>MCAGYHPDVRLVERDRQFATLTACADAALAGAGQLVVVSGESGAGKTAFIEHFVAHRADDARVLAASCDPLATPRPLGPVHDIAGVLGAPARAALTDAEHAYDIFEAVLTDLGEVPTIVVIDDLHWADQGTIDLLRFALRRIHRRPLLLVGAARDEEVGLGHPLRALLADIARAGNAQLLALPALTEDGVRELAADRPVDPARLHRTTGGNAFFVTEMLDHTAGELPVTVRDAVLGRTVGLQESDWDVLNLLSCSPEAIPDHLLPALGVTMPPLRRLRDAHLIRRTARGVAFRHDLCRLAVASVLPPGAEPQLHSRMLTAYEQTGGADPAVMTHHAIGAGDRVRIRAAATAAGSASSRSGAHRQAAEFYRIAMEYGGELPAEAEAELLELLAAEYYLTDQLDGAIEACGRALRVRRAAGATAELSADHHALAVYDWYNADRRGADEHAARAVTVLDDAAAARSPSAQISLGHGFAMQAYLAMQSTDLRHAGALLAHAREIADATRDPALSVRVEIIEGICSVIAGEATGRDTVLAIMRSAPRHLDEIYSSGYTNLTYLDVEQRRLADAAELLSVSLPMTWERDLPICRVWQLGARGRLSLLSGDWDDALVDAAAVLDAPTAPLARTWPHLIAGLIALRRTGDDDQQLDAAWALARRFGEPVRVLPAASALIERAWLTGTPVGDVADYRRMLEETHRPGLEWARGELAVWLMRIDPTVAADGVAAPYRCYLDGDTARAAEEFEKLGSLYEAALAWTESGVEEQARRGLDMLDRMGATAVADKVRRDLRANGMKGVPSRRRLSTLHNPAGLTRRQVEVLSRMGDGLTNTELAAQLYLSAKTVDHHVSAILAKLGVANRRDAVRRGRELGLIS</sequence>
<dbReference type="GO" id="GO:0004016">
    <property type="term" value="F:adenylate cyclase activity"/>
    <property type="evidence" value="ECO:0007669"/>
    <property type="project" value="TreeGrafter"/>
</dbReference>
<dbReference type="InterPro" id="IPR036388">
    <property type="entry name" value="WH-like_DNA-bd_sf"/>
</dbReference>
<name>A0A1H6JTL2_MYCRU</name>
<evidence type="ECO:0000313" key="5">
    <source>
        <dbReference type="Proteomes" id="UP000182915"/>
    </source>
</evidence>
<dbReference type="PRINTS" id="PR00038">
    <property type="entry name" value="HTHLUXR"/>
</dbReference>
<keyword evidence="2" id="KW-0067">ATP-binding</keyword>
<feature type="domain" description="HTH luxR-type" evidence="3">
    <location>
        <begin position="802"/>
        <end position="867"/>
    </location>
</feature>
<dbReference type="SUPFAM" id="SSF52540">
    <property type="entry name" value="P-loop containing nucleoside triphosphate hydrolases"/>
    <property type="match status" value="1"/>
</dbReference>
<dbReference type="STRING" id="370526.SAMN04489835_2338"/>
<dbReference type="PANTHER" id="PTHR16305:SF35">
    <property type="entry name" value="TRANSCRIPTIONAL ACTIVATOR DOMAIN"/>
    <property type="match status" value="1"/>
</dbReference>